<dbReference type="OrthoDB" id="195526at2"/>
<dbReference type="InterPro" id="IPR017946">
    <property type="entry name" value="PLC-like_Pdiesterase_TIM-brl"/>
</dbReference>
<dbReference type="KEGG" id="ark:D6B99_07165"/>
<protein>
    <recommendedName>
        <fullName evidence="3">Phosphatidylinositol diacylglycerol-lyase</fullName>
    </recommendedName>
</protein>
<reference evidence="1 2" key="1">
    <citation type="submission" date="2018-09" db="EMBL/GenBank/DDBJ databases">
        <title>Arachidicoccus sp. nov., a bacterium isolated from soil.</title>
        <authorList>
            <person name="Weon H.-Y."/>
            <person name="Kwon S.-W."/>
            <person name="Lee S.A."/>
        </authorList>
    </citation>
    <scope>NUCLEOTIDE SEQUENCE [LARGE SCALE GENOMIC DNA]</scope>
    <source>
        <strain evidence="1 2">KIS59-12</strain>
    </source>
</reference>
<dbReference type="SUPFAM" id="SSF51695">
    <property type="entry name" value="PLC-like phosphodiesterases"/>
    <property type="match status" value="1"/>
</dbReference>
<dbReference type="EMBL" id="CP032489">
    <property type="protein sequence ID" value="AYD47408.1"/>
    <property type="molecule type" value="Genomic_DNA"/>
</dbReference>
<proteinExistence type="predicted"/>
<evidence type="ECO:0000313" key="2">
    <source>
        <dbReference type="Proteomes" id="UP000266118"/>
    </source>
</evidence>
<name>A0A386HNC0_9BACT</name>
<organism evidence="1 2">
    <name type="scientific">Arachidicoccus soli</name>
    <dbReference type="NCBI Taxonomy" id="2341117"/>
    <lineage>
        <taxon>Bacteria</taxon>
        <taxon>Pseudomonadati</taxon>
        <taxon>Bacteroidota</taxon>
        <taxon>Chitinophagia</taxon>
        <taxon>Chitinophagales</taxon>
        <taxon>Chitinophagaceae</taxon>
        <taxon>Arachidicoccus</taxon>
    </lineage>
</organism>
<keyword evidence="2" id="KW-1185">Reference proteome</keyword>
<dbReference type="AlphaFoldDB" id="A0A386HNC0"/>
<dbReference type="PROSITE" id="PS50007">
    <property type="entry name" value="PIPLC_X_DOMAIN"/>
    <property type="match status" value="1"/>
</dbReference>
<dbReference type="RefSeq" id="WP_119986496.1">
    <property type="nucleotide sequence ID" value="NZ_CP032489.1"/>
</dbReference>
<dbReference type="Proteomes" id="UP000266118">
    <property type="component" value="Chromosome"/>
</dbReference>
<evidence type="ECO:0000313" key="1">
    <source>
        <dbReference type="EMBL" id="AYD47408.1"/>
    </source>
</evidence>
<evidence type="ECO:0008006" key="3">
    <source>
        <dbReference type="Google" id="ProtNLM"/>
    </source>
</evidence>
<dbReference type="Pfam" id="PF16670">
    <property type="entry name" value="PI-PLC-C1"/>
    <property type="match status" value="1"/>
</dbReference>
<dbReference type="Gene3D" id="3.20.20.190">
    <property type="entry name" value="Phosphatidylinositol (PI) phosphodiesterase"/>
    <property type="match status" value="1"/>
</dbReference>
<gene>
    <name evidence="1" type="ORF">D6B99_07165</name>
</gene>
<dbReference type="InterPro" id="IPR032075">
    <property type="entry name" value="PI-PLC-C1"/>
</dbReference>
<sequence length="276" mass="31876">MQSYQNLPYNLVSFKASHNSYDRNEKPLGKQLDFNNSPKTYFNCGCRGLELDIWRHSKDNPNEDGWFTVNHLTNSGGDKLSHWLNQILDWHDNNQEHDVIWINLDIKSSLGDKTSFPNEIDNYLTNFFDKSIILTPNLLFPQLTQDIPLSVVVEKSGWPLLKDMSGKFIFCLSGTESWKSYYSECDPTKRLCLSDCSDKSKLTHHNARVVFNASDPTIDFSDLKSKNILVRLYNLNNEKSFNKAIQEKVNILSTNKISNCSWAAMTDREPYMPFLI</sequence>
<dbReference type="GO" id="GO:0006629">
    <property type="term" value="P:lipid metabolic process"/>
    <property type="evidence" value="ECO:0007669"/>
    <property type="project" value="InterPro"/>
</dbReference>
<accession>A0A386HNC0</accession>
<dbReference type="GO" id="GO:0008081">
    <property type="term" value="F:phosphoric diester hydrolase activity"/>
    <property type="evidence" value="ECO:0007669"/>
    <property type="project" value="InterPro"/>
</dbReference>